<sequence length="498" mass="58660">MDFDQLYKIIPYDPIKWTIKDVQQWLDFINLAKFKEEFQKPQFPPLQMQNQQALSKQSETEKQKCKIKNDLDEDDYDAITKKMYWDDSFDIKGIQNNLKNKNIKAKQIEIKNIKYQPCDIEVDKEELNHEKLNFKKQSNKSKIINKQKPVEKKLEQEEEKIEDLSNQENKENKNNQNKNDKIDRDLDDLINEISNKNIEMFNDKGISGRQFTEQELKQEEDFIKKNNSYVKQKKLIIKPFEQLQEIKHYCVSEQGAKLGRHSTNEILLLEEDVSRFHAEIYCQKNEFYLKDCGSTTGTFIRIEKQYELSQGVQIELGSNQFQVDEIKDNILHMHIFEGEYVGQSYELDFNNNLYYQIGRKSDQNIINMEGDQHLSHIHSKISRINEKIVIEDMSSTNGTWVRLSPEGQKSLGYLLMNETKFKIGISHTYICCFENVYVQDKSAIQDSNYLCLICCKNERDALISPCNHNSSCLTCAKKLKVCPICREKIGQIIRIYIP</sequence>
<feature type="domain" description="FHA" evidence="3">
    <location>
        <begin position="355"/>
        <end position="401"/>
    </location>
</feature>
<dbReference type="InterPro" id="IPR013761">
    <property type="entry name" value="SAM/pointed_sf"/>
</dbReference>
<dbReference type="InterPro" id="IPR001841">
    <property type="entry name" value="Znf_RING"/>
</dbReference>
<dbReference type="PROSITE" id="PS50105">
    <property type="entry name" value="SAM_DOMAIN"/>
    <property type="match status" value="1"/>
</dbReference>
<proteinExistence type="predicted"/>
<dbReference type="InterPro" id="IPR008984">
    <property type="entry name" value="SMAD_FHA_dom_sf"/>
</dbReference>
<feature type="compositionally biased region" description="Basic and acidic residues" evidence="2">
    <location>
        <begin position="168"/>
        <end position="183"/>
    </location>
</feature>
<keyword evidence="7" id="KW-1185">Reference proteome</keyword>
<feature type="region of interest" description="Disordered" evidence="2">
    <location>
        <begin position="143"/>
        <end position="183"/>
    </location>
</feature>
<protein>
    <submittedName>
        <fullName evidence="6">Sterile alpha motif/pointed domain</fullName>
    </submittedName>
</protein>
<evidence type="ECO:0000259" key="3">
    <source>
        <dbReference type="PROSITE" id="PS50006"/>
    </source>
</evidence>
<evidence type="ECO:0000259" key="5">
    <source>
        <dbReference type="PROSITE" id="PS50105"/>
    </source>
</evidence>
<dbReference type="Proteomes" id="UP000054937">
    <property type="component" value="Unassembled WGS sequence"/>
</dbReference>
<keyword evidence="1" id="KW-0862">Zinc</keyword>
<dbReference type="SMART" id="SM00240">
    <property type="entry name" value="FHA"/>
    <property type="match status" value="2"/>
</dbReference>
<dbReference type="InterPro" id="IPR001660">
    <property type="entry name" value="SAM"/>
</dbReference>
<dbReference type="PANTHER" id="PTHR46210">
    <property type="entry name" value="FHA DOMAIN-CONTAINING PROTEIN"/>
    <property type="match status" value="1"/>
</dbReference>
<reference evidence="6 7" key="1">
    <citation type="journal article" date="2015" name="Sci. Rep.">
        <title>Genome of the facultative scuticociliatosis pathogen Pseudocohnilembus persalinus provides insight into its virulence through horizontal gene transfer.</title>
        <authorList>
            <person name="Xiong J."/>
            <person name="Wang G."/>
            <person name="Cheng J."/>
            <person name="Tian M."/>
            <person name="Pan X."/>
            <person name="Warren A."/>
            <person name="Jiang C."/>
            <person name="Yuan D."/>
            <person name="Miao W."/>
        </authorList>
    </citation>
    <scope>NUCLEOTIDE SEQUENCE [LARGE SCALE GENOMIC DNA]</scope>
    <source>
        <strain evidence="6">36N120E</strain>
    </source>
</reference>
<dbReference type="EMBL" id="LDAU01000103">
    <property type="protein sequence ID" value="KRX05902.1"/>
    <property type="molecule type" value="Genomic_DNA"/>
</dbReference>
<dbReference type="OrthoDB" id="5855668at2759"/>
<keyword evidence="1" id="KW-0479">Metal-binding</keyword>
<evidence type="ECO:0000313" key="7">
    <source>
        <dbReference type="Proteomes" id="UP000054937"/>
    </source>
</evidence>
<dbReference type="InterPro" id="IPR000253">
    <property type="entry name" value="FHA_dom"/>
</dbReference>
<dbReference type="SUPFAM" id="SSF49879">
    <property type="entry name" value="SMAD/FHA domain"/>
    <property type="match status" value="2"/>
</dbReference>
<dbReference type="SUPFAM" id="SSF47769">
    <property type="entry name" value="SAM/Pointed domain"/>
    <property type="match status" value="1"/>
</dbReference>
<dbReference type="CDD" id="cd00060">
    <property type="entry name" value="FHA"/>
    <property type="match status" value="2"/>
</dbReference>
<accession>A0A0V0QUL7</accession>
<evidence type="ECO:0000313" key="6">
    <source>
        <dbReference type="EMBL" id="KRX05902.1"/>
    </source>
</evidence>
<dbReference type="GO" id="GO:0008270">
    <property type="term" value="F:zinc ion binding"/>
    <property type="evidence" value="ECO:0007669"/>
    <property type="project" value="UniProtKB-KW"/>
</dbReference>
<organism evidence="6 7">
    <name type="scientific">Pseudocohnilembus persalinus</name>
    <name type="common">Ciliate</name>
    <dbReference type="NCBI Taxonomy" id="266149"/>
    <lineage>
        <taxon>Eukaryota</taxon>
        <taxon>Sar</taxon>
        <taxon>Alveolata</taxon>
        <taxon>Ciliophora</taxon>
        <taxon>Intramacronucleata</taxon>
        <taxon>Oligohymenophorea</taxon>
        <taxon>Scuticociliatia</taxon>
        <taxon>Philasterida</taxon>
        <taxon>Pseudocohnilembidae</taxon>
        <taxon>Pseudocohnilembus</taxon>
    </lineage>
</organism>
<gene>
    <name evidence="6" type="ORF">PPERSA_03839</name>
</gene>
<dbReference type="PROSITE" id="PS50089">
    <property type="entry name" value="ZF_RING_2"/>
    <property type="match status" value="1"/>
</dbReference>
<dbReference type="SMART" id="SM00184">
    <property type="entry name" value="RING"/>
    <property type="match status" value="1"/>
</dbReference>
<keyword evidence="1" id="KW-0863">Zinc-finger</keyword>
<evidence type="ECO:0000259" key="4">
    <source>
        <dbReference type="PROSITE" id="PS50089"/>
    </source>
</evidence>
<dbReference type="OMA" id="GSNQFQV"/>
<dbReference type="Gene3D" id="3.30.40.10">
    <property type="entry name" value="Zinc/RING finger domain, C3HC4 (zinc finger)"/>
    <property type="match status" value="1"/>
</dbReference>
<dbReference type="SUPFAM" id="SSF57850">
    <property type="entry name" value="RING/U-box"/>
    <property type="match status" value="1"/>
</dbReference>
<evidence type="ECO:0000256" key="2">
    <source>
        <dbReference type="SAM" id="MobiDB-lite"/>
    </source>
</evidence>
<dbReference type="InterPro" id="IPR013083">
    <property type="entry name" value="Znf_RING/FYVE/PHD"/>
</dbReference>
<dbReference type="Pfam" id="PF13920">
    <property type="entry name" value="zf-C3HC4_3"/>
    <property type="match status" value="1"/>
</dbReference>
<evidence type="ECO:0000256" key="1">
    <source>
        <dbReference type="PROSITE-ProRule" id="PRU00175"/>
    </source>
</evidence>
<dbReference type="InParanoid" id="A0A0V0QUL7"/>
<feature type="domain" description="SAM" evidence="5">
    <location>
        <begin position="17"/>
        <end position="38"/>
    </location>
</feature>
<dbReference type="Pfam" id="PF00498">
    <property type="entry name" value="FHA"/>
    <property type="match status" value="2"/>
</dbReference>
<feature type="domain" description="RING-type" evidence="4">
    <location>
        <begin position="451"/>
        <end position="486"/>
    </location>
</feature>
<dbReference type="Gene3D" id="2.60.200.20">
    <property type="match status" value="2"/>
</dbReference>
<dbReference type="PROSITE" id="PS50006">
    <property type="entry name" value="FHA_DOMAIN"/>
    <property type="match status" value="2"/>
</dbReference>
<dbReference type="PANTHER" id="PTHR46210:SF1">
    <property type="entry name" value="FHA DOMAIN-CONTAINING PROTEIN"/>
    <property type="match status" value="1"/>
</dbReference>
<dbReference type="AlphaFoldDB" id="A0A0V0QUL7"/>
<name>A0A0V0QUL7_PSEPJ</name>
<feature type="domain" description="FHA" evidence="3">
    <location>
        <begin position="256"/>
        <end position="305"/>
    </location>
</feature>
<comment type="caution">
    <text evidence="6">The sequence shown here is derived from an EMBL/GenBank/DDBJ whole genome shotgun (WGS) entry which is preliminary data.</text>
</comment>